<evidence type="ECO:0000256" key="5">
    <source>
        <dbReference type="ARBA" id="ARBA00022676"/>
    </source>
</evidence>
<proteinExistence type="inferred from homology"/>
<feature type="region of interest" description="Disordered" evidence="14">
    <location>
        <begin position="855"/>
        <end position="900"/>
    </location>
</feature>
<evidence type="ECO:0000256" key="11">
    <source>
        <dbReference type="ARBA" id="ARBA00023316"/>
    </source>
</evidence>
<keyword evidence="15" id="KW-0812">Transmembrane</keyword>
<comment type="catalytic activity">
    <reaction evidence="13">
        <text>[GlcNAc-(1-&gt;4)-Mur2Ac(oyl-L-Ala-gamma-D-Glu-L-Lys-D-Ala-D-Ala)](n)-di-trans,octa-cis-undecaprenyl diphosphate + beta-D-GlcNAc-(1-&gt;4)-Mur2Ac(oyl-L-Ala-gamma-D-Glu-L-Lys-D-Ala-D-Ala)-di-trans,octa-cis-undecaprenyl diphosphate = [GlcNAc-(1-&gt;4)-Mur2Ac(oyl-L-Ala-gamma-D-Glu-L-Lys-D-Ala-D-Ala)](n+1)-di-trans,octa-cis-undecaprenyl diphosphate + di-trans,octa-cis-undecaprenyl diphosphate + H(+)</text>
        <dbReference type="Rhea" id="RHEA:23708"/>
        <dbReference type="Rhea" id="RHEA-COMP:9602"/>
        <dbReference type="Rhea" id="RHEA-COMP:9603"/>
        <dbReference type="ChEBI" id="CHEBI:15378"/>
        <dbReference type="ChEBI" id="CHEBI:58405"/>
        <dbReference type="ChEBI" id="CHEBI:60033"/>
        <dbReference type="ChEBI" id="CHEBI:78435"/>
        <dbReference type="EC" id="2.4.99.28"/>
    </reaction>
</comment>
<dbReference type="FunFam" id="1.10.3810.10:FF:000001">
    <property type="entry name" value="Penicillin-binding protein 1A"/>
    <property type="match status" value="1"/>
</dbReference>
<dbReference type="Pfam" id="PF00912">
    <property type="entry name" value="Transgly"/>
    <property type="match status" value="1"/>
</dbReference>
<keyword evidence="5" id="KW-0328">Glycosyltransferase</keyword>
<sequence length="900" mass="98549">MADNGQTRSARRKQKKAKKKPVAKKILLTICIAIIAVGIGVGILLTYWIATAPEIDSSKLTDPFASVLLDKDAQEFAKLGSAESNRERVTFEELPDVLIDAVTATEDARFFDHAGIDLRRIGGAVIANITNGFGSQGASTITQQVVEKSFLSPEKKIKLKVQEAWLALQLERQYSKEEILEIYLNKIFYGANAYGVKQAASTFFGKSDLQDLTLPEAAILAGLPQRPTAYNPFENPELTKDRMDTVLTLMVRHEKITEEEANEAREVDITSLLRESPPKSRPYDAFIQQVEKEVTEKLDGADINTDGLTIYTTLDTNAQEYVESLLNDSEENPINYPNDQFQAAMVVSDTKTGAVQAIGGRRNQAAGEYNYAIRGGNQPGSAAKPILAFGPAIEYNKMSTYHQINDDKPYEAPGLETPIRNVTRTYAGWVTARHALAQSINVAAIKVFEDVGRENAKEFAKNLGMEFPDDKINLTDAIGGSTLNVNPLQMAGAYQAFGNEGVYIEPYTVTKVVFPDGREVDLTPEPEVVMSDYTAYMVTDMLKSAVTQGSGTRANVSGLPMAGKTGTSTLDSGEAADSWFAGYSTNYTIAVWTGELEDNTRLPISDTNISKDLFRYTMTNISEGIETQDFTKPSSVVEVQVEKGSNPPSLPSNHTPSSQIVTELFVKGTEPTSVSEKFDELDPVSSLQANYNEEENSIQLSWEYNTDEDVSFEVSSQLNDGEMHLLSTTDELSLDVSEVEPGEYQFQVIVVSNEDNENRSEPATTNATVAETEEEEDENEEEGGNIPPVEGLTANFIEETSIIDVTWNYNGPPASYEVTVNGQSQTVQSLGIEISGASPGQVYSIIVTPVGQNGANSGVRGESMNVEVEIPAEEEQPVSEDTEEEEEVPDENVEENEVEE</sequence>
<dbReference type="NCBIfam" id="TIGR02074">
    <property type="entry name" value="PBP_1a_fam"/>
    <property type="match status" value="1"/>
</dbReference>
<dbReference type="Pfam" id="PF00905">
    <property type="entry name" value="Transpeptidase"/>
    <property type="match status" value="1"/>
</dbReference>
<reference evidence="17 18" key="1">
    <citation type="journal article" date="2015" name="Antonie Van Leeuwenhoek">
        <title>Oceanobacillus bengalensis sp. nov., a bacterium isolated from seawater of the Bay of Bengal.</title>
        <authorList>
            <person name="Yongchang O."/>
            <person name="Xiang W."/>
            <person name="Wang G."/>
        </authorList>
    </citation>
    <scope>NUCLEOTIDE SEQUENCE [LARGE SCALE GENOMIC DNA]</scope>
    <source>
        <strain evidence="17 18">MCCC 1K00260</strain>
    </source>
</reference>
<keyword evidence="9" id="KW-0573">Peptidoglycan synthesis</keyword>
<dbReference type="InterPro" id="IPR003961">
    <property type="entry name" value="FN3_dom"/>
</dbReference>
<evidence type="ECO:0000256" key="13">
    <source>
        <dbReference type="ARBA" id="ARBA00049902"/>
    </source>
</evidence>
<accession>A0A494YUS7</accession>
<feature type="transmembrane region" description="Helical" evidence="15">
    <location>
        <begin position="26"/>
        <end position="50"/>
    </location>
</feature>
<dbReference type="GO" id="GO:0006508">
    <property type="term" value="P:proteolysis"/>
    <property type="evidence" value="ECO:0007669"/>
    <property type="project" value="UniProtKB-KW"/>
</dbReference>
<keyword evidence="4" id="KW-0645">Protease</keyword>
<evidence type="ECO:0000313" key="18">
    <source>
        <dbReference type="Proteomes" id="UP000281813"/>
    </source>
</evidence>
<dbReference type="InterPro" id="IPR036950">
    <property type="entry name" value="PBP_transglycosylase"/>
</dbReference>
<dbReference type="Gene3D" id="1.10.3810.10">
    <property type="entry name" value="Biosynthetic peptidoglycan transglycosylase-like"/>
    <property type="match status" value="1"/>
</dbReference>
<feature type="region of interest" description="Disordered" evidence="14">
    <location>
        <begin position="753"/>
        <end position="790"/>
    </location>
</feature>
<keyword evidence="6" id="KW-0808">Transferase</keyword>
<dbReference type="SUPFAM" id="SSF49265">
    <property type="entry name" value="Fibronectin type III"/>
    <property type="match status" value="1"/>
</dbReference>
<dbReference type="SMART" id="SM00060">
    <property type="entry name" value="FN3"/>
    <property type="match status" value="2"/>
</dbReference>
<keyword evidence="7" id="KW-0378">Hydrolase</keyword>
<evidence type="ECO:0000256" key="14">
    <source>
        <dbReference type="SAM" id="MobiDB-lite"/>
    </source>
</evidence>
<dbReference type="InterPro" id="IPR023346">
    <property type="entry name" value="Lysozyme-like_dom_sf"/>
</dbReference>
<keyword evidence="8" id="KW-0133">Cell shape</keyword>
<evidence type="ECO:0000256" key="12">
    <source>
        <dbReference type="ARBA" id="ARBA00034000"/>
    </source>
</evidence>
<feature type="compositionally biased region" description="Low complexity" evidence="14">
    <location>
        <begin position="761"/>
        <end position="770"/>
    </location>
</feature>
<dbReference type="GO" id="GO:0009252">
    <property type="term" value="P:peptidoglycan biosynthetic process"/>
    <property type="evidence" value="ECO:0007669"/>
    <property type="project" value="UniProtKB-KW"/>
</dbReference>
<dbReference type="InterPro" id="IPR050396">
    <property type="entry name" value="Glycosyltr_51/Transpeptidase"/>
</dbReference>
<dbReference type="GO" id="GO:0008360">
    <property type="term" value="P:regulation of cell shape"/>
    <property type="evidence" value="ECO:0007669"/>
    <property type="project" value="UniProtKB-KW"/>
</dbReference>
<dbReference type="AlphaFoldDB" id="A0A494YUS7"/>
<evidence type="ECO:0000256" key="2">
    <source>
        <dbReference type="ARBA" id="ARBA00007739"/>
    </source>
</evidence>
<dbReference type="InterPro" id="IPR036116">
    <property type="entry name" value="FN3_sf"/>
</dbReference>
<feature type="domain" description="Fibronectin type-III" evidence="16">
    <location>
        <begin position="681"/>
        <end position="758"/>
    </location>
</feature>
<evidence type="ECO:0000256" key="4">
    <source>
        <dbReference type="ARBA" id="ARBA00022670"/>
    </source>
</evidence>
<comment type="catalytic activity">
    <reaction evidence="12">
        <text>Preferential cleavage: (Ac)2-L-Lys-D-Ala-|-D-Ala. Also transpeptidation of peptidyl-alanyl moieties that are N-acyl substituents of D-alanine.</text>
        <dbReference type="EC" id="3.4.16.4"/>
    </reaction>
</comment>
<dbReference type="GO" id="GO:0071555">
    <property type="term" value="P:cell wall organization"/>
    <property type="evidence" value="ECO:0007669"/>
    <property type="project" value="UniProtKB-KW"/>
</dbReference>
<keyword evidence="10" id="KW-0511">Multifunctional enzyme</keyword>
<keyword evidence="11" id="KW-0961">Cell wall biogenesis/degradation</keyword>
<dbReference type="GO" id="GO:0008658">
    <property type="term" value="F:penicillin binding"/>
    <property type="evidence" value="ECO:0007669"/>
    <property type="project" value="InterPro"/>
</dbReference>
<keyword evidence="18" id="KW-1185">Reference proteome</keyword>
<feature type="compositionally biased region" description="Acidic residues" evidence="14">
    <location>
        <begin position="771"/>
        <end position="783"/>
    </location>
</feature>
<dbReference type="GO" id="GO:0008955">
    <property type="term" value="F:peptidoglycan glycosyltransferase activity"/>
    <property type="evidence" value="ECO:0007669"/>
    <property type="project" value="UniProtKB-EC"/>
</dbReference>
<comment type="caution">
    <text evidence="17">The sequence shown here is derived from an EMBL/GenBank/DDBJ whole genome shotgun (WGS) entry which is preliminary data.</text>
</comment>
<comment type="similarity">
    <text evidence="1">In the C-terminal section; belongs to the transpeptidase family.</text>
</comment>
<dbReference type="PANTHER" id="PTHR32282">
    <property type="entry name" value="BINDING PROTEIN TRANSPEPTIDASE, PUTATIVE-RELATED"/>
    <property type="match status" value="1"/>
</dbReference>
<dbReference type="Gene3D" id="2.60.40.10">
    <property type="entry name" value="Immunoglobulins"/>
    <property type="match status" value="1"/>
</dbReference>
<gene>
    <name evidence="17" type="ORF">D8M05_14670</name>
</gene>
<dbReference type="InterPro" id="IPR001460">
    <property type="entry name" value="PCN-bd_Tpept"/>
</dbReference>
<dbReference type="InterPro" id="IPR001264">
    <property type="entry name" value="Glyco_trans_51"/>
</dbReference>
<organism evidence="17 18">
    <name type="scientific">Oceanobacillus bengalensis</name>
    <dbReference type="NCBI Taxonomy" id="1435466"/>
    <lineage>
        <taxon>Bacteria</taxon>
        <taxon>Bacillati</taxon>
        <taxon>Bacillota</taxon>
        <taxon>Bacilli</taxon>
        <taxon>Bacillales</taxon>
        <taxon>Bacillaceae</taxon>
        <taxon>Oceanobacillus</taxon>
    </lineage>
</organism>
<evidence type="ECO:0000259" key="16">
    <source>
        <dbReference type="SMART" id="SM00060"/>
    </source>
</evidence>
<comment type="similarity">
    <text evidence="2">In the N-terminal section; belongs to the glycosyltransferase 51 family.</text>
</comment>
<dbReference type="Proteomes" id="UP000281813">
    <property type="component" value="Unassembled WGS sequence"/>
</dbReference>
<dbReference type="GO" id="GO:0009002">
    <property type="term" value="F:serine-type D-Ala-D-Ala carboxypeptidase activity"/>
    <property type="evidence" value="ECO:0007669"/>
    <property type="project" value="UniProtKB-EC"/>
</dbReference>
<keyword evidence="15" id="KW-0472">Membrane</keyword>
<evidence type="ECO:0000256" key="8">
    <source>
        <dbReference type="ARBA" id="ARBA00022960"/>
    </source>
</evidence>
<dbReference type="SUPFAM" id="SSF53955">
    <property type="entry name" value="Lysozyme-like"/>
    <property type="match status" value="1"/>
</dbReference>
<dbReference type="InterPro" id="IPR012338">
    <property type="entry name" value="Beta-lactam/transpept-like"/>
</dbReference>
<evidence type="ECO:0000256" key="1">
    <source>
        <dbReference type="ARBA" id="ARBA00007090"/>
    </source>
</evidence>
<keyword evidence="3" id="KW-0121">Carboxypeptidase</keyword>
<dbReference type="SUPFAM" id="SSF56601">
    <property type="entry name" value="beta-lactamase/transpeptidase-like"/>
    <property type="match status" value="1"/>
</dbReference>
<dbReference type="Gene3D" id="3.40.710.10">
    <property type="entry name" value="DD-peptidase/beta-lactamase superfamily"/>
    <property type="match status" value="1"/>
</dbReference>
<feature type="compositionally biased region" description="Acidic residues" evidence="14">
    <location>
        <begin position="870"/>
        <end position="900"/>
    </location>
</feature>
<keyword evidence="15" id="KW-1133">Transmembrane helix</keyword>
<dbReference type="GO" id="GO:0030288">
    <property type="term" value="C:outer membrane-bounded periplasmic space"/>
    <property type="evidence" value="ECO:0007669"/>
    <property type="project" value="TreeGrafter"/>
</dbReference>
<evidence type="ECO:0000256" key="15">
    <source>
        <dbReference type="SAM" id="Phobius"/>
    </source>
</evidence>
<name>A0A494YUS7_9BACI</name>
<evidence type="ECO:0000256" key="9">
    <source>
        <dbReference type="ARBA" id="ARBA00022984"/>
    </source>
</evidence>
<evidence type="ECO:0000256" key="6">
    <source>
        <dbReference type="ARBA" id="ARBA00022679"/>
    </source>
</evidence>
<dbReference type="EMBL" id="RBZO01000025">
    <property type="protein sequence ID" value="RKQ13926.1"/>
    <property type="molecule type" value="Genomic_DNA"/>
</dbReference>
<evidence type="ECO:0000256" key="3">
    <source>
        <dbReference type="ARBA" id="ARBA00022645"/>
    </source>
</evidence>
<evidence type="ECO:0000313" key="17">
    <source>
        <dbReference type="EMBL" id="RKQ13926.1"/>
    </source>
</evidence>
<dbReference type="OrthoDB" id="9766909at2"/>
<dbReference type="RefSeq" id="WP_121133088.1">
    <property type="nucleotide sequence ID" value="NZ_JBHUFK010000015.1"/>
</dbReference>
<dbReference type="PANTHER" id="PTHR32282:SF29">
    <property type="entry name" value="PENICILLIN-BINDING PROTEIN 1A"/>
    <property type="match status" value="1"/>
</dbReference>
<dbReference type="InterPro" id="IPR013783">
    <property type="entry name" value="Ig-like_fold"/>
</dbReference>
<evidence type="ECO:0000256" key="10">
    <source>
        <dbReference type="ARBA" id="ARBA00023268"/>
    </source>
</evidence>
<feature type="domain" description="Fibronectin type-III" evidence="16">
    <location>
        <begin position="786"/>
        <end position="858"/>
    </location>
</feature>
<evidence type="ECO:0000256" key="7">
    <source>
        <dbReference type="ARBA" id="ARBA00022801"/>
    </source>
</evidence>
<protein>
    <submittedName>
        <fullName evidence="17">PBP1A family penicillin-binding protein</fullName>
    </submittedName>
</protein>